<keyword evidence="5 9" id="KW-0862">Zinc</keyword>
<evidence type="ECO:0000256" key="6">
    <source>
        <dbReference type="ARBA" id="ARBA00023002"/>
    </source>
</evidence>
<dbReference type="InterPro" id="IPR011032">
    <property type="entry name" value="GroES-like_sf"/>
</dbReference>
<dbReference type="SUPFAM" id="SSF50129">
    <property type="entry name" value="GroES-like"/>
    <property type="match status" value="1"/>
</dbReference>
<dbReference type="EC" id="1.1.1.1" evidence="3"/>
<comment type="catalytic activity">
    <reaction evidence="7">
        <text>a secondary alcohol + NAD(+) = a ketone + NADH + H(+)</text>
        <dbReference type="Rhea" id="RHEA:10740"/>
        <dbReference type="ChEBI" id="CHEBI:15378"/>
        <dbReference type="ChEBI" id="CHEBI:17087"/>
        <dbReference type="ChEBI" id="CHEBI:35681"/>
        <dbReference type="ChEBI" id="CHEBI:57540"/>
        <dbReference type="ChEBI" id="CHEBI:57945"/>
        <dbReference type="EC" id="1.1.1.1"/>
    </reaction>
</comment>
<comment type="similarity">
    <text evidence="2 9">Belongs to the zinc-containing alcohol dehydrogenase family.</text>
</comment>
<evidence type="ECO:0000259" key="10">
    <source>
        <dbReference type="SMART" id="SM00829"/>
    </source>
</evidence>
<dbReference type="PROSITE" id="PS00059">
    <property type="entry name" value="ADH_ZINC"/>
    <property type="match status" value="1"/>
</dbReference>
<dbReference type="Pfam" id="PF00107">
    <property type="entry name" value="ADH_zinc_N"/>
    <property type="match status" value="1"/>
</dbReference>
<evidence type="ECO:0000313" key="11">
    <source>
        <dbReference type="EMBL" id="GAA4794394.1"/>
    </source>
</evidence>
<keyword evidence="12" id="KW-1185">Reference proteome</keyword>
<dbReference type="InterPro" id="IPR013154">
    <property type="entry name" value="ADH-like_N"/>
</dbReference>
<comment type="caution">
    <text evidence="11">The sequence shown here is derived from an EMBL/GenBank/DDBJ whole genome shotgun (WGS) entry which is preliminary data.</text>
</comment>
<evidence type="ECO:0000256" key="7">
    <source>
        <dbReference type="ARBA" id="ARBA00049164"/>
    </source>
</evidence>
<evidence type="ECO:0000256" key="5">
    <source>
        <dbReference type="ARBA" id="ARBA00022833"/>
    </source>
</evidence>
<dbReference type="PANTHER" id="PTHR42940">
    <property type="entry name" value="ALCOHOL DEHYDROGENASE 1-RELATED"/>
    <property type="match status" value="1"/>
</dbReference>
<dbReference type="Proteomes" id="UP001500187">
    <property type="component" value="Unassembled WGS sequence"/>
</dbReference>
<dbReference type="Gene3D" id="3.40.50.720">
    <property type="entry name" value="NAD(P)-binding Rossmann-like Domain"/>
    <property type="match status" value="1"/>
</dbReference>
<dbReference type="EMBL" id="BAABKP010000001">
    <property type="protein sequence ID" value="GAA4794394.1"/>
    <property type="molecule type" value="Genomic_DNA"/>
</dbReference>
<name>A0ABP9BEA3_9MICC</name>
<evidence type="ECO:0000313" key="12">
    <source>
        <dbReference type="Proteomes" id="UP001500187"/>
    </source>
</evidence>
<dbReference type="SMART" id="SM00829">
    <property type="entry name" value="PKS_ER"/>
    <property type="match status" value="1"/>
</dbReference>
<feature type="domain" description="Enoyl reductase (ER)" evidence="10">
    <location>
        <begin position="12"/>
        <end position="340"/>
    </location>
</feature>
<dbReference type="SUPFAM" id="SSF51735">
    <property type="entry name" value="NAD(P)-binding Rossmann-fold domains"/>
    <property type="match status" value="1"/>
</dbReference>
<accession>A0ABP9BEA3</accession>
<protein>
    <recommendedName>
        <fullName evidence="3">alcohol dehydrogenase</fullName>
        <ecNumber evidence="3">1.1.1.1</ecNumber>
    </recommendedName>
</protein>
<dbReference type="RefSeq" id="WP_345445506.1">
    <property type="nucleotide sequence ID" value="NZ_BAABKP010000001.1"/>
</dbReference>
<keyword evidence="6" id="KW-0560">Oxidoreductase</keyword>
<dbReference type="NCBIfam" id="NF006940">
    <property type="entry name" value="PRK09422.1"/>
    <property type="match status" value="1"/>
</dbReference>
<evidence type="ECO:0000256" key="2">
    <source>
        <dbReference type="ARBA" id="ARBA00008072"/>
    </source>
</evidence>
<reference evidence="12" key="1">
    <citation type="journal article" date="2019" name="Int. J. Syst. Evol. Microbiol.">
        <title>The Global Catalogue of Microorganisms (GCM) 10K type strain sequencing project: providing services to taxonomists for standard genome sequencing and annotation.</title>
        <authorList>
            <consortium name="The Broad Institute Genomics Platform"/>
            <consortium name="The Broad Institute Genome Sequencing Center for Infectious Disease"/>
            <person name="Wu L."/>
            <person name="Ma J."/>
        </authorList>
    </citation>
    <scope>NUCLEOTIDE SEQUENCE [LARGE SCALE GENOMIC DNA]</scope>
    <source>
        <strain evidence="12">JCM 18541</strain>
    </source>
</reference>
<dbReference type="Gene3D" id="3.90.180.10">
    <property type="entry name" value="Medium-chain alcohol dehydrogenases, catalytic domain"/>
    <property type="match status" value="1"/>
</dbReference>
<comment type="cofactor">
    <cofactor evidence="1 9">
        <name>Zn(2+)</name>
        <dbReference type="ChEBI" id="CHEBI:29105"/>
    </cofactor>
</comment>
<dbReference type="InterPro" id="IPR036291">
    <property type="entry name" value="NAD(P)-bd_dom_sf"/>
</dbReference>
<evidence type="ECO:0000256" key="1">
    <source>
        <dbReference type="ARBA" id="ARBA00001947"/>
    </source>
</evidence>
<comment type="catalytic activity">
    <reaction evidence="8">
        <text>a primary alcohol + NAD(+) = an aldehyde + NADH + H(+)</text>
        <dbReference type="Rhea" id="RHEA:10736"/>
        <dbReference type="ChEBI" id="CHEBI:15378"/>
        <dbReference type="ChEBI" id="CHEBI:15734"/>
        <dbReference type="ChEBI" id="CHEBI:17478"/>
        <dbReference type="ChEBI" id="CHEBI:57540"/>
        <dbReference type="ChEBI" id="CHEBI:57945"/>
        <dbReference type="EC" id="1.1.1.1"/>
    </reaction>
</comment>
<dbReference type="PANTHER" id="PTHR42940:SF8">
    <property type="entry name" value="VACUOLAR PROTEIN SORTING-ASSOCIATED PROTEIN 11"/>
    <property type="match status" value="1"/>
</dbReference>
<organism evidence="11 12">
    <name type="scientific">Rothia endophytica</name>
    <dbReference type="NCBI Taxonomy" id="1324766"/>
    <lineage>
        <taxon>Bacteria</taxon>
        <taxon>Bacillati</taxon>
        <taxon>Actinomycetota</taxon>
        <taxon>Actinomycetes</taxon>
        <taxon>Micrococcales</taxon>
        <taxon>Micrococcaceae</taxon>
        <taxon>Rothia</taxon>
    </lineage>
</organism>
<dbReference type="InterPro" id="IPR013149">
    <property type="entry name" value="ADH-like_C"/>
</dbReference>
<gene>
    <name evidence="11" type="primary">adhP</name>
    <name evidence="11" type="ORF">GCM10023352_11570</name>
</gene>
<proteinExistence type="inferred from homology"/>
<dbReference type="CDD" id="cd08297">
    <property type="entry name" value="CAD3"/>
    <property type="match status" value="1"/>
</dbReference>
<sequence length="347" mass="36564">MSTMKAIVVSDRLDGTVDIKDVPVPEVGHGQVLVKIEYSGVCHTDLHVAASDFGEKPDRILGHEGVGVITQVGPGVEHLQVGDRVSVPWFFKGCGHCEYCVDGRATLCRSVINAGYTADGAMSEYTLLYADYTVKVPDALDPVEATSITCAGVTTYKAIKESGVRPGQWLVAFGAGGLGNLAVQYAKNVFGAQVIAVDINEDKLLLAKDSGADVVINGKNVESVEEEIKNVTGGVGAHTAVVTAVSKVAFNQAVDSVRAGGTVVAVGLPTESMDLSIPRLVLDGIRIQGSLVGTRQDLEEAFAFGAKGLIKPVVQLRPVEDVQAIFDEMHAGLINGRMVLDFTGETK</sequence>
<evidence type="ECO:0000256" key="8">
    <source>
        <dbReference type="ARBA" id="ARBA00049243"/>
    </source>
</evidence>
<evidence type="ECO:0000256" key="3">
    <source>
        <dbReference type="ARBA" id="ARBA00013190"/>
    </source>
</evidence>
<dbReference type="InterPro" id="IPR002328">
    <property type="entry name" value="ADH_Zn_CS"/>
</dbReference>
<keyword evidence="4 9" id="KW-0479">Metal-binding</keyword>
<evidence type="ECO:0000256" key="4">
    <source>
        <dbReference type="ARBA" id="ARBA00022723"/>
    </source>
</evidence>
<evidence type="ECO:0000256" key="9">
    <source>
        <dbReference type="RuleBase" id="RU361277"/>
    </source>
</evidence>
<dbReference type="Pfam" id="PF08240">
    <property type="entry name" value="ADH_N"/>
    <property type="match status" value="1"/>
</dbReference>
<dbReference type="InterPro" id="IPR020843">
    <property type="entry name" value="ER"/>
</dbReference>